<evidence type="ECO:0000256" key="1">
    <source>
        <dbReference type="ARBA" id="ARBA00022527"/>
    </source>
</evidence>
<keyword evidence="1" id="KW-0418">Kinase</keyword>
<keyword evidence="3" id="KW-0547">Nucleotide-binding</keyword>
<dbReference type="Proteomes" id="UP001291653">
    <property type="component" value="Unassembled WGS sequence"/>
</dbReference>
<dbReference type="PANTHER" id="PTHR35526">
    <property type="entry name" value="ANTI-SIGMA-F FACTOR RSBW-RELATED"/>
    <property type="match status" value="1"/>
</dbReference>
<dbReference type="SUPFAM" id="SSF55874">
    <property type="entry name" value="ATPase domain of HSP90 chaperone/DNA topoisomerase II/histidine kinase"/>
    <property type="match status" value="1"/>
</dbReference>
<dbReference type="Gene3D" id="3.30.565.10">
    <property type="entry name" value="Histidine kinase-like ATPase, C-terminal domain"/>
    <property type="match status" value="1"/>
</dbReference>
<dbReference type="GO" id="GO:0005524">
    <property type="term" value="F:ATP binding"/>
    <property type="evidence" value="ECO:0007669"/>
    <property type="project" value="UniProtKB-KW"/>
</dbReference>
<sequence length="244" mass="25101">MTSCAPPAVVYACGPSAIGALAGLAAAAEDRGYAVCGAVSDSVAPYGQLASRPGWARVGGIAGGAAPVLVVASRRDLGPCPPVVRVVELAPVPAAGRSTGVEAVWCSVFPGELSQLGSARRLVRAFLGPRTTTGCAWDADEVGLAVHELVANATRHGSTAGDPVVLTLRWARWFLEVAVEDRSPVLPCARPAQAGACSGRGLGIVAGVAHSWGSRTNHARPGKTVWMRVEHDRPPRPRFFTSAA</sequence>
<proteinExistence type="predicted"/>
<reference evidence="3 4" key="1">
    <citation type="submission" date="2022-10" db="EMBL/GenBank/DDBJ databases">
        <title>Draft genome sequence of Streptomyces sp. YSPA8.</title>
        <authorList>
            <person name="Moriuchi R."/>
            <person name="Dohra H."/>
            <person name="Yamamura H."/>
            <person name="Kodani S."/>
        </authorList>
    </citation>
    <scope>NUCLEOTIDE SEQUENCE [LARGE SCALE GENOMIC DNA]</scope>
    <source>
        <strain evidence="3 4">YSPA8</strain>
    </source>
</reference>
<dbReference type="RefSeq" id="WP_323447265.1">
    <property type="nucleotide sequence ID" value="NZ_BSBI01000004.1"/>
</dbReference>
<evidence type="ECO:0000313" key="3">
    <source>
        <dbReference type="EMBL" id="GLF95211.1"/>
    </source>
</evidence>
<dbReference type="InterPro" id="IPR036890">
    <property type="entry name" value="HATPase_C_sf"/>
</dbReference>
<organism evidence="3 4">
    <name type="scientific">Streptomyces yaizuensis</name>
    <dbReference type="NCBI Taxonomy" id="2989713"/>
    <lineage>
        <taxon>Bacteria</taxon>
        <taxon>Bacillati</taxon>
        <taxon>Actinomycetota</taxon>
        <taxon>Actinomycetes</taxon>
        <taxon>Kitasatosporales</taxon>
        <taxon>Streptomycetaceae</taxon>
        <taxon>Streptomyces</taxon>
    </lineage>
</organism>
<dbReference type="EMBL" id="BSBI01000004">
    <property type="protein sequence ID" value="GLF95211.1"/>
    <property type="molecule type" value="Genomic_DNA"/>
</dbReference>
<evidence type="ECO:0000313" key="4">
    <source>
        <dbReference type="Proteomes" id="UP001291653"/>
    </source>
</evidence>
<dbReference type="InterPro" id="IPR050267">
    <property type="entry name" value="Anti-sigma-factor_SerPK"/>
</dbReference>
<dbReference type="CDD" id="cd16936">
    <property type="entry name" value="HATPase_RsbW-like"/>
    <property type="match status" value="1"/>
</dbReference>
<dbReference type="InterPro" id="IPR003594">
    <property type="entry name" value="HATPase_dom"/>
</dbReference>
<keyword evidence="1" id="KW-0808">Transferase</keyword>
<feature type="domain" description="Histidine kinase/HSP90-like ATPase" evidence="2">
    <location>
        <begin position="109"/>
        <end position="228"/>
    </location>
</feature>
<dbReference type="PANTHER" id="PTHR35526:SF3">
    <property type="entry name" value="ANTI-SIGMA-F FACTOR RSBW"/>
    <property type="match status" value="1"/>
</dbReference>
<keyword evidence="4" id="KW-1185">Reference proteome</keyword>
<gene>
    <name evidence="3" type="ORF">SYYSPA8_12960</name>
</gene>
<keyword evidence="3" id="KW-0067">ATP-binding</keyword>
<protein>
    <submittedName>
        <fullName evidence="3">ATP-binding protein</fullName>
    </submittedName>
</protein>
<accession>A0ABQ5NZ28</accession>
<comment type="caution">
    <text evidence="3">The sequence shown here is derived from an EMBL/GenBank/DDBJ whole genome shotgun (WGS) entry which is preliminary data.</text>
</comment>
<name>A0ABQ5NZ28_9ACTN</name>
<evidence type="ECO:0000259" key="2">
    <source>
        <dbReference type="Pfam" id="PF13581"/>
    </source>
</evidence>
<dbReference type="Pfam" id="PF13581">
    <property type="entry name" value="HATPase_c_2"/>
    <property type="match status" value="1"/>
</dbReference>
<keyword evidence="1" id="KW-0723">Serine/threonine-protein kinase</keyword>